<reference evidence="8 9" key="1">
    <citation type="submission" date="2018-12" db="EMBL/GenBank/DDBJ databases">
        <title>Genome sequence and assembly of Colletotrichum trifolii.</title>
        <authorList>
            <person name="Gan P."/>
            <person name="Shirasu K."/>
        </authorList>
    </citation>
    <scope>NUCLEOTIDE SEQUENCE [LARGE SCALE GENOMIC DNA]</scope>
    <source>
        <strain evidence="8 9">543-2</strain>
    </source>
</reference>
<evidence type="ECO:0000259" key="7">
    <source>
        <dbReference type="Pfam" id="PF20684"/>
    </source>
</evidence>
<feature type="transmembrane region" description="Helical" evidence="6">
    <location>
        <begin position="145"/>
        <end position="166"/>
    </location>
</feature>
<feature type="transmembrane region" description="Helical" evidence="6">
    <location>
        <begin position="63"/>
        <end position="89"/>
    </location>
</feature>
<evidence type="ECO:0000256" key="2">
    <source>
        <dbReference type="ARBA" id="ARBA00022692"/>
    </source>
</evidence>
<keyword evidence="9" id="KW-1185">Reference proteome</keyword>
<feature type="domain" description="Rhodopsin" evidence="7">
    <location>
        <begin position="44"/>
        <end position="178"/>
    </location>
</feature>
<evidence type="ECO:0000256" key="1">
    <source>
        <dbReference type="ARBA" id="ARBA00004141"/>
    </source>
</evidence>
<evidence type="ECO:0000256" key="3">
    <source>
        <dbReference type="ARBA" id="ARBA00022989"/>
    </source>
</evidence>
<gene>
    <name evidence="8" type="ORF">CTRI78_v011269</name>
</gene>
<feature type="transmembrane region" description="Helical" evidence="6">
    <location>
        <begin position="109"/>
        <end position="133"/>
    </location>
</feature>
<proteinExistence type="inferred from homology"/>
<evidence type="ECO:0000256" key="4">
    <source>
        <dbReference type="ARBA" id="ARBA00023136"/>
    </source>
</evidence>
<keyword evidence="3 6" id="KW-1133">Transmembrane helix</keyword>
<dbReference type="InterPro" id="IPR052337">
    <property type="entry name" value="SAT4-like"/>
</dbReference>
<dbReference type="InterPro" id="IPR049326">
    <property type="entry name" value="Rhodopsin_dom_fungi"/>
</dbReference>
<feature type="transmembrane region" description="Helical" evidence="6">
    <location>
        <begin position="21"/>
        <end position="43"/>
    </location>
</feature>
<comment type="caution">
    <text evidence="8">The sequence shown here is derived from an EMBL/GenBank/DDBJ whole genome shotgun (WGS) entry which is preliminary data.</text>
</comment>
<dbReference type="EMBL" id="RYZW01000261">
    <property type="protein sequence ID" value="TDZ36588.1"/>
    <property type="molecule type" value="Genomic_DNA"/>
</dbReference>
<dbReference type="Proteomes" id="UP000295703">
    <property type="component" value="Unassembled WGS sequence"/>
</dbReference>
<comment type="subcellular location">
    <subcellularLocation>
        <location evidence="1">Membrane</location>
        <topology evidence="1">Multi-pass membrane protein</topology>
    </subcellularLocation>
</comment>
<keyword evidence="4 6" id="KW-0472">Membrane</keyword>
<dbReference type="AlphaFoldDB" id="A0A4R8QD41"/>
<comment type="similarity">
    <text evidence="5">Belongs to the SAT4 family.</text>
</comment>
<dbReference type="PANTHER" id="PTHR33048">
    <property type="entry name" value="PTH11-LIKE INTEGRAL MEMBRANE PROTEIN (AFU_ORTHOLOGUE AFUA_5G11245)"/>
    <property type="match status" value="1"/>
</dbReference>
<evidence type="ECO:0000256" key="6">
    <source>
        <dbReference type="SAM" id="Phobius"/>
    </source>
</evidence>
<evidence type="ECO:0000313" key="8">
    <source>
        <dbReference type="EMBL" id="TDZ36588.1"/>
    </source>
</evidence>
<organism evidence="8 9">
    <name type="scientific">Colletotrichum trifolii</name>
    <dbReference type="NCBI Taxonomy" id="5466"/>
    <lineage>
        <taxon>Eukaryota</taxon>
        <taxon>Fungi</taxon>
        <taxon>Dikarya</taxon>
        <taxon>Ascomycota</taxon>
        <taxon>Pezizomycotina</taxon>
        <taxon>Sordariomycetes</taxon>
        <taxon>Hypocreomycetidae</taxon>
        <taxon>Glomerellales</taxon>
        <taxon>Glomerellaceae</taxon>
        <taxon>Colletotrichum</taxon>
        <taxon>Colletotrichum orbiculare species complex</taxon>
    </lineage>
</organism>
<dbReference type="PANTHER" id="PTHR33048:SF31">
    <property type="entry name" value="INTEGRAL MEMBRANE PROTEIN"/>
    <property type="match status" value="1"/>
</dbReference>
<dbReference type="GO" id="GO:0016020">
    <property type="term" value="C:membrane"/>
    <property type="evidence" value="ECO:0007669"/>
    <property type="project" value="UniProtKB-SubCell"/>
</dbReference>
<evidence type="ECO:0000256" key="5">
    <source>
        <dbReference type="ARBA" id="ARBA00038359"/>
    </source>
</evidence>
<name>A0A4R8QD41_COLTR</name>
<evidence type="ECO:0000313" key="9">
    <source>
        <dbReference type="Proteomes" id="UP000295703"/>
    </source>
</evidence>
<keyword evidence="2 6" id="KW-0812">Transmembrane</keyword>
<accession>A0A4R8QD41</accession>
<protein>
    <recommendedName>
        <fullName evidence="7">Rhodopsin domain-containing protein</fullName>
    </recommendedName>
</protein>
<dbReference type="Pfam" id="PF20684">
    <property type="entry name" value="Fung_rhodopsin"/>
    <property type="match status" value="1"/>
</dbReference>
<sequence length="179" mass="20146">MEEGQRISQIAHTLPQLPTEAFTTTIQAITYVFCVLSTLIIFLRTHVRWKLSGSERAWGWDDILALAGWAPLLPSAVFLILATNWGLGAHDSQIPDGMLPYYQVKVKEYMFYFEIMYFASSVLTKFAMAIMIIRLCSSIKIYTCVILVNVAVLGVNAVVCMIIIFVSCSPLPAMWNEKL</sequence>